<evidence type="ECO:0000313" key="4">
    <source>
        <dbReference type="Proteomes" id="UP001597502"/>
    </source>
</evidence>
<keyword evidence="4" id="KW-1185">Reference proteome</keyword>
<sequence length="178" mass="20750">MKPRFSRFTIPAWLKWLTGIICFVVISCLITGIYLYYSTQQERTAEFDQVEQDAIKETEMSTVNRIERFHGKDAYYVIYGETDNNQSAIMFYPFAENDTETVLVERSETISEETVKADWQSNCSDCTLFTITPALITNDKLPAWEITYENDAGRYIMEYVSLNDGELIEKIGFKRMFN</sequence>
<feature type="transmembrane region" description="Helical" evidence="1">
    <location>
        <begin position="12"/>
        <end position="37"/>
    </location>
</feature>
<keyword evidence="1" id="KW-1133">Transmembrane helix</keyword>
<dbReference type="PROSITE" id="PS51257">
    <property type="entry name" value="PROKAR_LIPOPROTEIN"/>
    <property type="match status" value="1"/>
</dbReference>
<evidence type="ECO:0000256" key="1">
    <source>
        <dbReference type="SAM" id="Phobius"/>
    </source>
</evidence>
<dbReference type="RefSeq" id="WP_382392731.1">
    <property type="nucleotide sequence ID" value="NZ_JBHUNA010000017.1"/>
</dbReference>
<gene>
    <name evidence="3" type="ORF">ACFSUO_07660</name>
</gene>
<keyword evidence="1" id="KW-0472">Membrane</keyword>
<reference evidence="4" key="1">
    <citation type="journal article" date="2019" name="Int. J. Syst. Evol. Microbiol.">
        <title>The Global Catalogue of Microorganisms (GCM) 10K type strain sequencing project: providing services to taxonomists for standard genome sequencing and annotation.</title>
        <authorList>
            <consortium name="The Broad Institute Genomics Platform"/>
            <consortium name="The Broad Institute Genome Sequencing Center for Infectious Disease"/>
            <person name="Wu L."/>
            <person name="Ma J."/>
        </authorList>
    </citation>
    <scope>NUCLEOTIDE SEQUENCE [LARGE SCALE GENOMIC DNA]</scope>
    <source>
        <strain evidence="4">TISTR 1535</strain>
    </source>
</reference>
<dbReference type="SUPFAM" id="SSF54403">
    <property type="entry name" value="Cystatin/monellin"/>
    <property type="match status" value="2"/>
</dbReference>
<dbReference type="InterPro" id="IPR041401">
    <property type="entry name" value="TseB-like_dom"/>
</dbReference>
<dbReference type="InterPro" id="IPR046350">
    <property type="entry name" value="Cystatin_sf"/>
</dbReference>
<name>A0ABW5V4P2_9BACI</name>
<dbReference type="EMBL" id="JBHUNA010000017">
    <property type="protein sequence ID" value="MFD2760841.1"/>
    <property type="molecule type" value="Genomic_DNA"/>
</dbReference>
<dbReference type="Pfam" id="PF17881">
    <property type="entry name" value="TseB"/>
    <property type="match status" value="1"/>
</dbReference>
<dbReference type="Gene3D" id="3.10.450.40">
    <property type="match status" value="2"/>
</dbReference>
<keyword evidence="1" id="KW-0812">Transmembrane</keyword>
<comment type="caution">
    <text evidence="3">The sequence shown here is derived from an EMBL/GenBank/DDBJ whole genome shotgun (WGS) entry which is preliminary data.</text>
</comment>
<evidence type="ECO:0000259" key="2">
    <source>
        <dbReference type="Pfam" id="PF17881"/>
    </source>
</evidence>
<proteinExistence type="predicted"/>
<feature type="domain" description="Cell wall elongation regulator TseB-like" evidence="2">
    <location>
        <begin position="54"/>
        <end position="93"/>
    </location>
</feature>
<accession>A0ABW5V4P2</accession>
<organism evidence="3 4">
    <name type="scientific">Lentibacillus juripiscarius</name>
    <dbReference type="NCBI Taxonomy" id="257446"/>
    <lineage>
        <taxon>Bacteria</taxon>
        <taxon>Bacillati</taxon>
        <taxon>Bacillota</taxon>
        <taxon>Bacilli</taxon>
        <taxon>Bacillales</taxon>
        <taxon>Bacillaceae</taxon>
        <taxon>Lentibacillus</taxon>
    </lineage>
</organism>
<dbReference type="Proteomes" id="UP001597502">
    <property type="component" value="Unassembled WGS sequence"/>
</dbReference>
<evidence type="ECO:0000313" key="3">
    <source>
        <dbReference type="EMBL" id="MFD2760841.1"/>
    </source>
</evidence>
<protein>
    <submittedName>
        <fullName evidence="3">DUF5590 domain-containing protein</fullName>
    </submittedName>
</protein>